<accession>A0A0H4VNA8</accession>
<dbReference type="Gene3D" id="2.40.360.20">
    <property type="match status" value="1"/>
</dbReference>
<evidence type="ECO:0000259" key="2">
    <source>
        <dbReference type="Pfam" id="PF21347"/>
    </source>
</evidence>
<keyword evidence="4" id="KW-1185">Reference proteome</keyword>
<protein>
    <recommendedName>
        <fullName evidence="2">DUF3108 domain-containing protein</fullName>
    </recommendedName>
</protein>
<evidence type="ECO:0000313" key="4">
    <source>
        <dbReference type="Proteomes" id="UP000036458"/>
    </source>
</evidence>
<gene>
    <name evidence="3" type="ORF">TH63_06385</name>
</gene>
<dbReference type="RefSeq" id="WP_048920217.1">
    <property type="nucleotide sequence ID" value="NZ_CP010777.1"/>
</dbReference>
<dbReference type="Pfam" id="PF21347">
    <property type="entry name" value="DUF3108_like"/>
    <property type="match status" value="1"/>
</dbReference>
<evidence type="ECO:0000313" key="3">
    <source>
        <dbReference type="EMBL" id="AKQ45347.1"/>
    </source>
</evidence>
<reference evidence="3 4" key="1">
    <citation type="submission" date="2015-01" db="EMBL/GenBank/DDBJ databases">
        <title>Rufibacter sp./DG31D/ whole genome sequencing.</title>
        <authorList>
            <person name="Kim M.K."/>
            <person name="Srinivasan S."/>
            <person name="Lee J.-J."/>
        </authorList>
    </citation>
    <scope>NUCLEOTIDE SEQUENCE [LARGE SCALE GENOMIC DNA]</scope>
    <source>
        <strain evidence="3 4">DG31D</strain>
    </source>
</reference>
<feature type="domain" description="DUF3108" evidence="2">
    <location>
        <begin position="37"/>
        <end position="219"/>
    </location>
</feature>
<keyword evidence="1" id="KW-0732">Signal</keyword>
<sequence length="247" mass="27816">MKNSYYSGVRLAWFFLLFLSPMASWAQDCLQPLGLTKGTEFVYQVTERGRNKGTLSNKVTQQAKREDGAYVTTFKSTRLGKTSRSQSAEEFKIRCTNDTLYLDAMLLLREQALKAFDGKDFDYTPVDIAYPQQMKVGQKLPNGGLGVQVRSANTSITKMSMVAQNRKVVGQETIKTPAGTFDCFKITYEYAVVMDAMGMALKDVYNVEEYFSFEHGLIKCQFTTRAGKKAKGLELISKRNNTQSVKN</sequence>
<dbReference type="AlphaFoldDB" id="A0A0H4VNA8"/>
<dbReference type="EMBL" id="CP010777">
    <property type="protein sequence ID" value="AKQ45347.1"/>
    <property type="molecule type" value="Genomic_DNA"/>
</dbReference>
<feature type="chain" id="PRO_5005212008" description="DUF3108 domain-containing protein" evidence="1">
    <location>
        <begin position="27"/>
        <end position="247"/>
    </location>
</feature>
<evidence type="ECO:0000256" key="1">
    <source>
        <dbReference type="SAM" id="SignalP"/>
    </source>
</evidence>
<dbReference type="STRING" id="1379910.TH63_06385"/>
<dbReference type="PATRIC" id="fig|1379910.4.peg.1394"/>
<dbReference type="InterPro" id="IPR049279">
    <property type="entry name" value="DUF3108-like"/>
</dbReference>
<organism evidence="3 4">
    <name type="scientific">Rufibacter radiotolerans</name>
    <dbReference type="NCBI Taxonomy" id="1379910"/>
    <lineage>
        <taxon>Bacteria</taxon>
        <taxon>Pseudomonadati</taxon>
        <taxon>Bacteroidota</taxon>
        <taxon>Cytophagia</taxon>
        <taxon>Cytophagales</taxon>
        <taxon>Hymenobacteraceae</taxon>
        <taxon>Rufibacter</taxon>
    </lineage>
</organism>
<dbReference type="KEGG" id="ruf:TH63_06385"/>
<dbReference type="Proteomes" id="UP000036458">
    <property type="component" value="Chromosome"/>
</dbReference>
<dbReference type="OrthoDB" id="665223at2"/>
<name>A0A0H4VNA8_9BACT</name>
<feature type="signal peptide" evidence="1">
    <location>
        <begin position="1"/>
        <end position="26"/>
    </location>
</feature>
<proteinExistence type="predicted"/>